<organism evidence="2 3">
    <name type="scientific">Ridgeia piscesae</name>
    <name type="common">Tubeworm</name>
    <dbReference type="NCBI Taxonomy" id="27915"/>
    <lineage>
        <taxon>Eukaryota</taxon>
        <taxon>Metazoa</taxon>
        <taxon>Spiralia</taxon>
        <taxon>Lophotrochozoa</taxon>
        <taxon>Annelida</taxon>
        <taxon>Polychaeta</taxon>
        <taxon>Sedentaria</taxon>
        <taxon>Canalipalpata</taxon>
        <taxon>Sabellida</taxon>
        <taxon>Siboglinidae</taxon>
        <taxon>Ridgeia</taxon>
    </lineage>
</organism>
<keyword evidence="1" id="KW-0812">Transmembrane</keyword>
<evidence type="ECO:0000313" key="3">
    <source>
        <dbReference type="Proteomes" id="UP001209878"/>
    </source>
</evidence>
<keyword evidence="1" id="KW-0472">Membrane</keyword>
<reference evidence="2" key="1">
    <citation type="journal article" date="2023" name="Mol. Biol. Evol.">
        <title>Third-Generation Sequencing Reveals the Adaptive Role of the Epigenome in Three Deep-Sea Polychaetes.</title>
        <authorList>
            <person name="Perez M."/>
            <person name="Aroh O."/>
            <person name="Sun Y."/>
            <person name="Lan Y."/>
            <person name="Juniper S.K."/>
            <person name="Young C.R."/>
            <person name="Angers B."/>
            <person name="Qian P.Y."/>
        </authorList>
    </citation>
    <scope>NUCLEOTIDE SEQUENCE</scope>
    <source>
        <strain evidence="2">R07B-5</strain>
    </source>
</reference>
<dbReference type="AlphaFoldDB" id="A0AAD9NRI6"/>
<feature type="transmembrane region" description="Helical" evidence="1">
    <location>
        <begin position="77"/>
        <end position="95"/>
    </location>
</feature>
<dbReference type="EMBL" id="JAODUO010000563">
    <property type="protein sequence ID" value="KAK2178088.1"/>
    <property type="molecule type" value="Genomic_DNA"/>
</dbReference>
<feature type="transmembrane region" description="Helical" evidence="1">
    <location>
        <begin position="387"/>
        <end position="409"/>
    </location>
</feature>
<accession>A0AAD9NRI6</accession>
<feature type="transmembrane region" description="Helical" evidence="1">
    <location>
        <begin position="190"/>
        <end position="212"/>
    </location>
</feature>
<feature type="transmembrane region" description="Helical" evidence="1">
    <location>
        <begin position="26"/>
        <end position="49"/>
    </location>
</feature>
<keyword evidence="3" id="KW-1185">Reference proteome</keyword>
<sequence>MVTDSQRHSEDDCATWRTNMASATCFLCYVLFTMAALLVTAFVHLVSWFDIDNLDFFGDSLTATWATPKLNFVKVEWLVYVWTVVYALQLAWLVYSTELVVTRTGLGPLYARPAVLPPSVFVVFFAALAFTVGWLCLWTTPDLHRYSSLCMLGASACAYVTLAIAVNALRKHGPALLEVGARQPVAAINVFVFNGVAVFACWTTILLLWSALSVTVQWQLLSPVNAGYVYLPIVGVYLGIYFAVDMRLPSHVVRWVISPYIVTIFALVQMVLNTRGQADYFPLLGAGVVLAYTCTLTVLKVAISIGTRNNDTASKLRLDSCRRCTDSARGRLLLLQLNYTNNKYGVYLLVEYAGTVVYALQLAWLVYSTELVVTRTGLGPLYARPTVLPISVFFVFYAATGITTRWLHLWTTPNLHRYTPLCMLGANACAYVTLAIAVNALRKHGPALLEVGARQQVTSFVPFVVNDVIILRLDHHLLLWSALSVTVQ</sequence>
<dbReference type="Proteomes" id="UP001209878">
    <property type="component" value="Unassembled WGS sequence"/>
</dbReference>
<dbReference type="PANTHER" id="PTHR33802:SF1">
    <property type="entry name" value="XK-RELATED PROTEIN"/>
    <property type="match status" value="1"/>
</dbReference>
<keyword evidence="1" id="KW-1133">Transmembrane helix</keyword>
<dbReference type="PANTHER" id="PTHR33802">
    <property type="entry name" value="SI:CH211-161H7.5-RELATED"/>
    <property type="match status" value="1"/>
</dbReference>
<feature type="transmembrane region" description="Helical" evidence="1">
    <location>
        <begin position="280"/>
        <end position="299"/>
    </location>
</feature>
<protein>
    <submittedName>
        <fullName evidence="2">Uncharacterized protein</fullName>
    </submittedName>
</protein>
<gene>
    <name evidence="2" type="ORF">NP493_563g03012</name>
</gene>
<comment type="caution">
    <text evidence="2">The sequence shown here is derived from an EMBL/GenBank/DDBJ whole genome shotgun (WGS) entry which is preliminary data.</text>
</comment>
<proteinExistence type="predicted"/>
<feature type="transmembrane region" description="Helical" evidence="1">
    <location>
        <begin position="224"/>
        <end position="244"/>
    </location>
</feature>
<feature type="transmembrane region" description="Helical" evidence="1">
    <location>
        <begin position="344"/>
        <end position="367"/>
    </location>
</feature>
<evidence type="ECO:0000256" key="1">
    <source>
        <dbReference type="SAM" id="Phobius"/>
    </source>
</evidence>
<evidence type="ECO:0000313" key="2">
    <source>
        <dbReference type="EMBL" id="KAK2178088.1"/>
    </source>
</evidence>
<feature type="transmembrane region" description="Helical" evidence="1">
    <location>
        <begin position="256"/>
        <end position="274"/>
    </location>
</feature>
<feature type="transmembrane region" description="Helical" evidence="1">
    <location>
        <begin position="146"/>
        <end position="169"/>
    </location>
</feature>
<feature type="transmembrane region" description="Helical" evidence="1">
    <location>
        <begin position="115"/>
        <end position="140"/>
    </location>
</feature>
<name>A0AAD9NRI6_RIDPI</name>